<evidence type="ECO:0000313" key="2">
    <source>
        <dbReference type="Proteomes" id="UP000053660"/>
    </source>
</evidence>
<dbReference type="InterPro" id="IPR036915">
    <property type="entry name" value="Cyclin-like_sf"/>
</dbReference>
<name>A0A0B1T1E0_OESDE</name>
<dbReference type="Proteomes" id="UP000053660">
    <property type="component" value="Unassembled WGS sequence"/>
</dbReference>
<dbReference type="OrthoDB" id="9983043at2759"/>
<dbReference type="GO" id="GO:0007131">
    <property type="term" value="P:reciprocal meiotic recombination"/>
    <property type="evidence" value="ECO:0007669"/>
    <property type="project" value="TreeGrafter"/>
</dbReference>
<accession>A0A0B1T1E0</accession>
<dbReference type="SUPFAM" id="SSF47954">
    <property type="entry name" value="Cyclin-like"/>
    <property type="match status" value="1"/>
</dbReference>
<keyword evidence="2" id="KW-1185">Reference proteome</keyword>
<proteinExistence type="predicted"/>
<evidence type="ECO:0000313" key="1">
    <source>
        <dbReference type="EMBL" id="KHJ91059.1"/>
    </source>
</evidence>
<organism evidence="1 2">
    <name type="scientific">Oesophagostomum dentatum</name>
    <name type="common">Nodular worm</name>
    <dbReference type="NCBI Taxonomy" id="61180"/>
    <lineage>
        <taxon>Eukaryota</taxon>
        <taxon>Metazoa</taxon>
        <taxon>Ecdysozoa</taxon>
        <taxon>Nematoda</taxon>
        <taxon>Chromadorea</taxon>
        <taxon>Rhabditida</taxon>
        <taxon>Rhabditina</taxon>
        <taxon>Rhabditomorpha</taxon>
        <taxon>Strongyloidea</taxon>
        <taxon>Strongylidae</taxon>
        <taxon>Oesophagostomum</taxon>
    </lineage>
</organism>
<protein>
    <recommendedName>
        <fullName evidence="3">Cyclin N-terminal domain-containing protein</fullName>
    </recommendedName>
</protein>
<dbReference type="PANTHER" id="PTHR21615">
    <property type="entry name" value="CYCLIN N-TERMINAL DOMAIN-CONTAINING PROTEIN 1"/>
    <property type="match status" value="1"/>
</dbReference>
<dbReference type="GO" id="GO:0035861">
    <property type="term" value="C:site of double-strand break"/>
    <property type="evidence" value="ECO:0007669"/>
    <property type="project" value="TreeGrafter"/>
</dbReference>
<dbReference type="PANTHER" id="PTHR21615:SF2">
    <property type="entry name" value="CYCLIN N-TERMINAL DOMAIN-CONTAINING PROTEIN 1"/>
    <property type="match status" value="1"/>
</dbReference>
<gene>
    <name evidence="1" type="ORF">OESDEN_09081</name>
</gene>
<reference evidence="1 2" key="1">
    <citation type="submission" date="2014-03" db="EMBL/GenBank/DDBJ databases">
        <title>Draft genome of the hookworm Oesophagostomum dentatum.</title>
        <authorList>
            <person name="Mitreva M."/>
        </authorList>
    </citation>
    <scope>NUCLEOTIDE SEQUENCE [LARGE SCALE GENOMIC DNA]</scope>
    <source>
        <strain evidence="1 2">OD-Hann</strain>
    </source>
</reference>
<dbReference type="EMBL" id="KN552375">
    <property type="protein sequence ID" value="KHJ91059.1"/>
    <property type="molecule type" value="Genomic_DNA"/>
</dbReference>
<sequence length="208" mass="23952">MSEERKVERIRCLCFFIINYLDRIMRADEHDTVYLTLDSVQYIFTVCIRLRLPPDIRYLAVLIFARFMRIHTEQVLDFLDTMKMNEKRRYHKQLSACYLPYRLRPKPLAITTFQSLSSKQVCSCLRSLGFAYTQRAALKADIERVKADWMLLGGGTVAAAVQCVLNVGRTEQIVAHIAKLSGTPREDIFQMAAAITETTLLLQKGLPK</sequence>
<dbReference type="AlphaFoldDB" id="A0A0B1T1E0"/>
<evidence type="ECO:0008006" key="3">
    <source>
        <dbReference type="Google" id="ProtNLM"/>
    </source>
</evidence>